<keyword evidence="2" id="KW-0472">Membrane</keyword>
<feature type="domain" description="CUE" evidence="4">
    <location>
        <begin position="43"/>
        <end position="86"/>
    </location>
</feature>
<dbReference type="InterPro" id="IPR052772">
    <property type="entry name" value="Endo/PolyKinase_Domain-Protein"/>
</dbReference>
<dbReference type="Pfam" id="PF25126">
    <property type="entry name" value="DUF7818"/>
    <property type="match status" value="1"/>
</dbReference>
<dbReference type="Pfam" id="PF13671">
    <property type="entry name" value="AAA_33"/>
    <property type="match status" value="1"/>
</dbReference>
<feature type="non-terminal residue" evidence="5">
    <location>
        <position position="1769"/>
    </location>
</feature>
<feature type="non-terminal residue" evidence="5">
    <location>
        <position position="1"/>
    </location>
</feature>
<dbReference type="InterPro" id="IPR036063">
    <property type="entry name" value="Smr_dom_sf"/>
</dbReference>
<feature type="region of interest" description="Disordered" evidence="1">
    <location>
        <begin position="1449"/>
        <end position="1479"/>
    </location>
</feature>
<dbReference type="Gene3D" id="3.30.1370.110">
    <property type="match status" value="1"/>
</dbReference>
<evidence type="ECO:0000256" key="2">
    <source>
        <dbReference type="SAM" id="Phobius"/>
    </source>
</evidence>
<dbReference type="Pfam" id="PF01713">
    <property type="entry name" value="Smr"/>
    <property type="match status" value="1"/>
</dbReference>
<feature type="region of interest" description="Disordered" evidence="1">
    <location>
        <begin position="1224"/>
        <end position="1246"/>
    </location>
</feature>
<dbReference type="SUPFAM" id="SSF46934">
    <property type="entry name" value="UBA-like"/>
    <property type="match status" value="1"/>
</dbReference>
<dbReference type="InterPro" id="IPR003892">
    <property type="entry name" value="CUE"/>
</dbReference>
<dbReference type="SUPFAM" id="SSF160443">
    <property type="entry name" value="SMR domain-like"/>
    <property type="match status" value="1"/>
</dbReference>
<dbReference type="Pfam" id="PF25125">
    <property type="entry name" value="DUF7817"/>
    <property type="match status" value="1"/>
</dbReference>
<keyword evidence="2" id="KW-0812">Transmembrane</keyword>
<evidence type="ECO:0000313" key="6">
    <source>
        <dbReference type="Proteomes" id="UP000524187"/>
    </source>
</evidence>
<sequence>MPRKRKTGGSPSWKNGNFDRTAVAVSPQGDPRPSVSQAIYSVNKEELFNSMSEMFSDLDPSVVYMVLSECDFKVENAMDYLLELSTHAKGVASPKISSFDSVVSSVALANQQRSVMNERVGESTAEENNSEETEEVLSHDVQLTEELDSLIENAFVRYSLGNELPNSANDQIIHKHSVEYDSFSGFNEFSEWEKPDSGCNALLFPQQMETNNENLEKFCCSQPPVSELSIYTQVSSPAELDPFAQMLEDPGLSEMGVHDVAPEVCKQVNGDMSCGNSDQTQNTVSDCESVTAASGQSSQRPVEFIIAVPENPNAECLEQHKEVMTACNSHQSTFLPEVNVSLERSNFKAPKLVDFQQSQQGYNLNFSTPSCQTQQHWNLMAPQFYPSSGSHSFVTPVAVSPGQWRPVSDYKTFEAKGHFFSSPVVSNAWDSNPSLKVWGNQDRNSKLNHSQAQQPPVCHMMRKKMHLIGQVLVLLRGVPGSGKTFLARALLEDNPGGIILSTDDYFYKNGQYHYDANCLGEAHDWNRKRAKEAFEKRMSPIIIDNTNIQAWEMKPYVTLAQQFKYKVMFREPDTWWKFKPKELERRNIHGVSKEKIKRMLERYERCLSVSSVLNSSVPDKSEAAGWSEDSCQEECSRKRETHSDVKEERPFASELEPLELAEDKEPLSATSLTLESNSAPESFQKEGKELEKNSVEHSSENKTVQDDLDIYLSDCEEKVLPLEKKEEKGEKIEGIIETEMGEVDMTSSEGTVCLHMPFSERVEEHSDNVVKVKTENEQYGEIHAEPELTHRNNVVEPSSSALDTSGKTELLNFLGDWPVEQTMGQRVKRPRRLEKFLKSDKEGKIPSQPPLELGKEQVGLPGTCSIEKGLEEENSSFSSDKIAPELQAVGHWPLSGSLEQRQQRSRRMRKTSLNQSDEGRNTKDDINRNALDTVDVLRGTPVNTLELQDTERLHFHQPVTVASEIVSEKKTQQNKRTRKHHKLALTFTNNNLPPPKAEEQLSVLNSTEEKHDTCSCRQVSSHSQTESQDFALLWRLEKKMLFPENSKVLHGRLDGFRPKDVDSASASQEKIPYRVTYDKSTFVEESELINIDESEKLNMLCKLFESFSVEALKDLYERCNKDIDWATGLLLDSDEKLCKDVDTECLQVREAETVVTDLDFKANANYGENLKNSEQTQQIIGAEDISEPSENKNSSVSIAEGRTTTVIVTDADISDSLTTVSMNDSVEHKNSNDTAPRTDAVSSAADITEQSVSEMQKIDKQSMSTVEETKNKHSGSQLDVGLCVPVTLPHGLNTTSTNLKFKLNNESDNNPSESYAEYVKVNNTTALLLEMNQTSQKDPTSDKELESDKETQWSSRETFGKEESETPNWNQDRTKIQNPLPVPSAAFNIDCLELTLPPELALQLKEIFGPVGIDAGMHIIIIHIFLIIVLFVTSLFIAFEGPTLSQQIDTDDSEMQLPQNTDSKTQREKSGWVSGSSNDIQTKKSATSEVFPFMDHWNAQIQKVSLRQIISEEIAMQEKQDLKRVPSTARKDCAAKLKEKQLFEMFPTINQNFLMDVFKDNNYSLEQTEQFLNCVLEADPVKTVIAQESVQQNETVPFCSAAKNREKKAKKSKEEDDALSEMVFQDFEYPQYDDFRAEAFLHQQRRQECLKKAGEAYRMGMKPVAAFYAQQGRLHEQKMKEANHAAAVQIFEKVNTSLLPMNVLDLHGLHVDEAVNQLSRVLQEKSEEYQQTGGKPYLSVITGRGSHSQGGVARIKPAAIRYLTSHNFR</sequence>
<dbReference type="Gene3D" id="1.10.8.10">
    <property type="entry name" value="DNA helicase RuvA subunit, C-terminal domain"/>
    <property type="match status" value="1"/>
</dbReference>
<evidence type="ECO:0000259" key="4">
    <source>
        <dbReference type="PROSITE" id="PS51140"/>
    </source>
</evidence>
<dbReference type="Proteomes" id="UP000524187">
    <property type="component" value="Unassembled WGS sequence"/>
</dbReference>
<dbReference type="EMBL" id="VWPT01000002">
    <property type="protein sequence ID" value="NXE44905.1"/>
    <property type="molecule type" value="Genomic_DNA"/>
</dbReference>
<protein>
    <submittedName>
        <fullName evidence="5">N4BP2 protein</fullName>
    </submittedName>
</protein>
<evidence type="ECO:0000259" key="3">
    <source>
        <dbReference type="PROSITE" id="PS50828"/>
    </source>
</evidence>
<dbReference type="PROSITE" id="PS51140">
    <property type="entry name" value="CUE"/>
    <property type="match status" value="1"/>
</dbReference>
<keyword evidence="2" id="KW-1133">Transmembrane helix</keyword>
<feature type="compositionally biased region" description="Basic and acidic residues" evidence="1">
    <location>
        <begin position="634"/>
        <end position="651"/>
    </location>
</feature>
<reference evidence="5 6" key="1">
    <citation type="submission" date="2019-09" db="EMBL/GenBank/DDBJ databases">
        <title>Bird 10,000 Genomes (B10K) Project - Family phase.</title>
        <authorList>
            <person name="Zhang G."/>
        </authorList>
    </citation>
    <scope>NUCLEOTIDE SEQUENCE [LARGE SCALE GENOMIC DNA]</scope>
    <source>
        <strain evidence="5">B10K-LSUMZ-50683</strain>
        <tissue evidence="5">Muscle</tissue>
    </source>
</reference>
<feature type="transmembrane region" description="Helical" evidence="2">
    <location>
        <begin position="1415"/>
        <end position="1439"/>
    </location>
</feature>
<dbReference type="InterPro" id="IPR056719">
    <property type="entry name" value="DUF7817"/>
</dbReference>
<feature type="region of interest" description="Disordered" evidence="1">
    <location>
        <begin position="617"/>
        <end position="700"/>
    </location>
</feature>
<dbReference type="InterPro" id="IPR013899">
    <property type="entry name" value="DUF1771"/>
</dbReference>
<proteinExistence type="predicted"/>
<dbReference type="GO" id="GO:0004519">
    <property type="term" value="F:endonuclease activity"/>
    <property type="evidence" value="ECO:0007669"/>
    <property type="project" value="TreeGrafter"/>
</dbReference>
<dbReference type="InterPro" id="IPR027417">
    <property type="entry name" value="P-loop_NTPase"/>
</dbReference>
<dbReference type="Gene3D" id="3.40.50.300">
    <property type="entry name" value="P-loop containing nucleotide triphosphate hydrolases"/>
    <property type="match status" value="1"/>
</dbReference>
<accession>A0A7K8MVK6</accession>
<feature type="region of interest" description="Disordered" evidence="1">
    <location>
        <begin position="893"/>
        <end position="926"/>
    </location>
</feature>
<dbReference type="CDD" id="cd14365">
    <property type="entry name" value="CUE_N4BP2"/>
    <property type="match status" value="1"/>
</dbReference>
<dbReference type="InterPro" id="IPR056720">
    <property type="entry name" value="DUF7818"/>
</dbReference>
<feature type="compositionally biased region" description="Basic and acidic residues" evidence="1">
    <location>
        <begin position="917"/>
        <end position="926"/>
    </location>
</feature>
<dbReference type="Pfam" id="PF25124">
    <property type="entry name" value="DUF7816"/>
    <property type="match status" value="1"/>
</dbReference>
<feature type="region of interest" description="Disordered" evidence="1">
    <location>
        <begin position="114"/>
        <end position="134"/>
    </location>
</feature>
<dbReference type="SUPFAM" id="SSF52540">
    <property type="entry name" value="P-loop containing nucleoside triphosphate hydrolases"/>
    <property type="match status" value="1"/>
</dbReference>
<feature type="compositionally biased region" description="Basic and acidic residues" evidence="1">
    <location>
        <begin position="1339"/>
        <end position="1351"/>
    </location>
</feature>
<feature type="compositionally biased region" description="Polar residues" evidence="1">
    <location>
        <begin position="668"/>
        <end position="681"/>
    </location>
</feature>
<dbReference type="InterPro" id="IPR041801">
    <property type="entry name" value="N4BP2_CUE"/>
</dbReference>
<gene>
    <name evidence="5" type="primary">N4bp2</name>
    <name evidence="5" type="ORF">CASCAS_R00270</name>
</gene>
<dbReference type="GO" id="GO:0043130">
    <property type="term" value="F:ubiquitin binding"/>
    <property type="evidence" value="ECO:0007669"/>
    <property type="project" value="InterPro"/>
</dbReference>
<feature type="region of interest" description="Disordered" evidence="1">
    <location>
        <begin position="1333"/>
        <end position="1375"/>
    </location>
</feature>
<feature type="compositionally biased region" description="Acidic residues" evidence="1">
    <location>
        <begin position="124"/>
        <end position="134"/>
    </location>
</feature>
<organism evidence="5 6">
    <name type="scientific">Casuarius casuarius</name>
    <name type="common">Southern cassowary</name>
    <name type="synonym">Struthio casuarius</name>
    <dbReference type="NCBI Taxonomy" id="8787"/>
    <lineage>
        <taxon>Eukaryota</taxon>
        <taxon>Metazoa</taxon>
        <taxon>Chordata</taxon>
        <taxon>Craniata</taxon>
        <taxon>Vertebrata</taxon>
        <taxon>Euteleostomi</taxon>
        <taxon>Archelosauria</taxon>
        <taxon>Archosauria</taxon>
        <taxon>Dinosauria</taxon>
        <taxon>Saurischia</taxon>
        <taxon>Theropoda</taxon>
        <taxon>Coelurosauria</taxon>
        <taxon>Aves</taxon>
        <taxon>Palaeognathae</taxon>
        <taxon>Casuariiformes</taxon>
        <taxon>Casuariidae</taxon>
        <taxon>Casuarius</taxon>
    </lineage>
</organism>
<feature type="compositionally biased region" description="Basic and acidic residues" evidence="1">
    <location>
        <begin position="683"/>
        <end position="700"/>
    </location>
</feature>
<dbReference type="InterPro" id="IPR009060">
    <property type="entry name" value="UBA-like_sf"/>
</dbReference>
<dbReference type="Pfam" id="PF08590">
    <property type="entry name" value="DUF1771"/>
    <property type="match status" value="1"/>
</dbReference>
<feature type="domain" description="Smr" evidence="3">
    <location>
        <begin position="1704"/>
        <end position="1769"/>
    </location>
</feature>
<dbReference type="InterPro" id="IPR056718">
    <property type="entry name" value="DUF7816"/>
</dbReference>
<comment type="caution">
    <text evidence="5">The sequence shown here is derived from an EMBL/GenBank/DDBJ whole genome shotgun (WGS) entry which is preliminary data.</text>
</comment>
<dbReference type="Pfam" id="PF02845">
    <property type="entry name" value="CUE"/>
    <property type="match status" value="1"/>
</dbReference>
<dbReference type="PROSITE" id="PS50828">
    <property type="entry name" value="SMR"/>
    <property type="match status" value="1"/>
</dbReference>
<dbReference type="SMART" id="SM01162">
    <property type="entry name" value="DUF1771"/>
    <property type="match status" value="1"/>
</dbReference>
<feature type="region of interest" description="Disordered" evidence="1">
    <location>
        <begin position="1"/>
        <end position="34"/>
    </location>
</feature>
<evidence type="ECO:0000256" key="1">
    <source>
        <dbReference type="SAM" id="MobiDB-lite"/>
    </source>
</evidence>
<dbReference type="PANTHER" id="PTHR46535:SF1">
    <property type="entry name" value="NEDD4-BINDING PROTEIN 2"/>
    <property type="match status" value="1"/>
</dbReference>
<dbReference type="GO" id="GO:0005634">
    <property type="term" value="C:nucleus"/>
    <property type="evidence" value="ECO:0007669"/>
    <property type="project" value="TreeGrafter"/>
</dbReference>
<dbReference type="PANTHER" id="PTHR46535">
    <property type="entry name" value="NEDD4-BINDING PROTEIN 2"/>
    <property type="match status" value="1"/>
</dbReference>
<name>A0A7K8MVK6_CASCA</name>
<evidence type="ECO:0000313" key="5">
    <source>
        <dbReference type="EMBL" id="NXE44905.1"/>
    </source>
</evidence>
<dbReference type="InterPro" id="IPR002625">
    <property type="entry name" value="Smr_dom"/>
</dbReference>
<keyword evidence="6" id="KW-1185">Reference proteome</keyword>